<reference evidence="2" key="1">
    <citation type="submission" date="2018-01" db="EMBL/GenBank/DDBJ databases">
        <authorList>
            <person name="Mao J.F."/>
        </authorList>
    </citation>
    <scope>NUCLEOTIDE SEQUENCE</scope>
    <source>
        <strain evidence="2">Huo1</strain>
        <tissue evidence="2">Leaf</tissue>
    </source>
</reference>
<dbReference type="InterPro" id="IPR004330">
    <property type="entry name" value="FAR1_DNA_bnd_dom"/>
</dbReference>
<dbReference type="PANTHER" id="PTHR47718:SF8">
    <property type="entry name" value="PROTEIN FAR1-RELATED SEQUENCE"/>
    <property type="match status" value="1"/>
</dbReference>
<feature type="domain" description="FAR1" evidence="1">
    <location>
        <begin position="31"/>
        <end position="116"/>
    </location>
</feature>
<dbReference type="Proteomes" id="UP000298416">
    <property type="component" value="Unassembled WGS sequence"/>
</dbReference>
<dbReference type="AlphaFoldDB" id="A0A8X8WHY5"/>
<keyword evidence="3" id="KW-1185">Reference proteome</keyword>
<proteinExistence type="predicted"/>
<comment type="caution">
    <text evidence="2">The sequence shown here is derived from an EMBL/GenBank/DDBJ whole genome shotgun (WGS) entry which is preliminary data.</text>
</comment>
<evidence type="ECO:0000259" key="1">
    <source>
        <dbReference type="Pfam" id="PF03101"/>
    </source>
</evidence>
<sequence length="411" mass="46931">MERGMDEIISDDVIPNIGMKFETEVEAYDAYMKYAKATGFGTRKMAAHKDPVTGNILDISFCCCKEGFRTTNNRGVTVKNPRPEIRCGCKAMMKVNCRYGGKFRVVKFIEEHNHELCDPEKSYMFRCLRQMSNIQRTQVDVAQSCGLPPKKIIDVMAKEVGGIQHLGFIHIDLKNCLRTKKTLEIKQGDSGAEFSRCIYDYEEESEFLDAWNKMIEKYDLKDNQWLARMFSLREKWALVYGRNTFCADIITTQRSECMNDVVKHYHAAVVYTHKMFALFNEELRKAFESKIESEDELGSSRIYKLAVKAVESEDGYTYASDCLLKMGNNIDGMVGKANNVTVEANKVGDVATVATDGDANESQIRGLKPKGMVTYQSSKRPKNALEQAIRKKTETKSNKEWFRTSFYYTGT</sequence>
<dbReference type="EMBL" id="PNBA02000017">
    <property type="protein sequence ID" value="KAG6394563.1"/>
    <property type="molecule type" value="Genomic_DNA"/>
</dbReference>
<gene>
    <name evidence="2" type="ORF">SASPL_145152</name>
</gene>
<reference evidence="2" key="2">
    <citation type="submission" date="2020-08" db="EMBL/GenBank/DDBJ databases">
        <title>Plant Genome Project.</title>
        <authorList>
            <person name="Zhang R.-G."/>
        </authorList>
    </citation>
    <scope>NUCLEOTIDE SEQUENCE</scope>
    <source>
        <strain evidence="2">Huo1</strain>
        <tissue evidence="2">Leaf</tissue>
    </source>
</reference>
<evidence type="ECO:0000313" key="2">
    <source>
        <dbReference type="EMBL" id="KAG6394563.1"/>
    </source>
</evidence>
<protein>
    <recommendedName>
        <fullName evidence="1">FAR1 domain-containing protein</fullName>
    </recommendedName>
</protein>
<organism evidence="2">
    <name type="scientific">Salvia splendens</name>
    <name type="common">Scarlet sage</name>
    <dbReference type="NCBI Taxonomy" id="180675"/>
    <lineage>
        <taxon>Eukaryota</taxon>
        <taxon>Viridiplantae</taxon>
        <taxon>Streptophyta</taxon>
        <taxon>Embryophyta</taxon>
        <taxon>Tracheophyta</taxon>
        <taxon>Spermatophyta</taxon>
        <taxon>Magnoliopsida</taxon>
        <taxon>eudicotyledons</taxon>
        <taxon>Gunneridae</taxon>
        <taxon>Pentapetalae</taxon>
        <taxon>asterids</taxon>
        <taxon>lamiids</taxon>
        <taxon>Lamiales</taxon>
        <taxon>Lamiaceae</taxon>
        <taxon>Nepetoideae</taxon>
        <taxon>Mentheae</taxon>
        <taxon>Salviinae</taxon>
        <taxon>Salvia</taxon>
        <taxon>Salvia subgen. Calosphace</taxon>
        <taxon>core Calosphace</taxon>
    </lineage>
</organism>
<dbReference type="Pfam" id="PF03101">
    <property type="entry name" value="FAR1"/>
    <property type="match status" value="1"/>
</dbReference>
<accession>A0A8X8WHY5</accession>
<evidence type="ECO:0000313" key="3">
    <source>
        <dbReference type="Proteomes" id="UP000298416"/>
    </source>
</evidence>
<name>A0A8X8WHY5_SALSN</name>
<dbReference type="PANTHER" id="PTHR47718">
    <property type="entry name" value="OS01G0519700 PROTEIN"/>
    <property type="match status" value="1"/>
</dbReference>